<evidence type="ECO:0000256" key="12">
    <source>
        <dbReference type="ARBA" id="ARBA00022989"/>
    </source>
</evidence>
<evidence type="ECO:0000256" key="15">
    <source>
        <dbReference type="SAM" id="Phobius"/>
    </source>
</evidence>
<dbReference type="STRING" id="580166.AUP43_06605"/>
<feature type="domain" description="HAMP" evidence="17">
    <location>
        <begin position="212"/>
        <end position="264"/>
    </location>
</feature>
<reference evidence="18 19" key="1">
    <citation type="submission" date="2015-12" db="EMBL/GenBank/DDBJ databases">
        <title>Genome sequence of Oceanibaculum pacificum MCCC 1A02656.</title>
        <authorList>
            <person name="Lu L."/>
            <person name="Lai Q."/>
            <person name="Shao Z."/>
            <person name="Qian P."/>
        </authorList>
    </citation>
    <scope>NUCLEOTIDE SEQUENCE [LARGE SCALE GENOMIC DNA]</scope>
    <source>
        <strain evidence="18 19">MCCC 1A02656</strain>
    </source>
</reference>
<dbReference type="Gene3D" id="1.10.8.500">
    <property type="entry name" value="HAMP domain in histidine kinase"/>
    <property type="match status" value="1"/>
</dbReference>
<feature type="transmembrane region" description="Helical" evidence="15">
    <location>
        <begin position="20"/>
        <end position="38"/>
    </location>
</feature>
<proteinExistence type="predicted"/>
<dbReference type="SMART" id="SM00388">
    <property type="entry name" value="HisKA"/>
    <property type="match status" value="1"/>
</dbReference>
<dbReference type="InterPro" id="IPR003661">
    <property type="entry name" value="HisK_dim/P_dom"/>
</dbReference>
<dbReference type="Pfam" id="PF00672">
    <property type="entry name" value="HAMP"/>
    <property type="match status" value="1"/>
</dbReference>
<dbReference type="InterPro" id="IPR050980">
    <property type="entry name" value="2C_sensor_his_kinase"/>
</dbReference>
<feature type="transmembrane region" description="Helical" evidence="15">
    <location>
        <begin position="193"/>
        <end position="211"/>
    </location>
</feature>
<keyword evidence="11" id="KW-0067">ATP-binding</keyword>
<dbReference type="InterPro" id="IPR005467">
    <property type="entry name" value="His_kinase_dom"/>
</dbReference>
<name>A0A154W8B1_9PROT</name>
<keyword evidence="6" id="KW-0597">Phosphoprotein</keyword>
<dbReference type="PROSITE" id="PS50885">
    <property type="entry name" value="HAMP"/>
    <property type="match status" value="1"/>
</dbReference>
<dbReference type="Gene3D" id="1.10.287.130">
    <property type="match status" value="1"/>
</dbReference>
<evidence type="ECO:0000256" key="6">
    <source>
        <dbReference type="ARBA" id="ARBA00022553"/>
    </source>
</evidence>
<dbReference type="EC" id="2.7.13.3" evidence="3"/>
<feature type="domain" description="Histidine kinase" evidence="16">
    <location>
        <begin position="272"/>
        <end position="471"/>
    </location>
</feature>
<evidence type="ECO:0000313" key="19">
    <source>
        <dbReference type="Proteomes" id="UP000076400"/>
    </source>
</evidence>
<dbReference type="GO" id="GO:0000155">
    <property type="term" value="F:phosphorelay sensor kinase activity"/>
    <property type="evidence" value="ECO:0007669"/>
    <property type="project" value="InterPro"/>
</dbReference>
<keyword evidence="14 15" id="KW-0472">Membrane</keyword>
<keyword evidence="13" id="KW-0902">Two-component regulatory system</keyword>
<keyword evidence="19" id="KW-1185">Reference proteome</keyword>
<dbReference type="InterPro" id="IPR036097">
    <property type="entry name" value="HisK_dim/P_sf"/>
</dbReference>
<evidence type="ECO:0000256" key="9">
    <source>
        <dbReference type="ARBA" id="ARBA00022741"/>
    </source>
</evidence>
<evidence type="ECO:0000259" key="16">
    <source>
        <dbReference type="PROSITE" id="PS50109"/>
    </source>
</evidence>
<dbReference type="SUPFAM" id="SSF47384">
    <property type="entry name" value="Homodimeric domain of signal transducing histidine kinase"/>
    <property type="match status" value="1"/>
</dbReference>
<evidence type="ECO:0000256" key="11">
    <source>
        <dbReference type="ARBA" id="ARBA00022840"/>
    </source>
</evidence>
<dbReference type="CDD" id="cd06225">
    <property type="entry name" value="HAMP"/>
    <property type="match status" value="1"/>
</dbReference>
<dbReference type="SMART" id="SM00304">
    <property type="entry name" value="HAMP"/>
    <property type="match status" value="1"/>
</dbReference>
<evidence type="ECO:0000259" key="17">
    <source>
        <dbReference type="PROSITE" id="PS50885"/>
    </source>
</evidence>
<evidence type="ECO:0000256" key="1">
    <source>
        <dbReference type="ARBA" id="ARBA00000085"/>
    </source>
</evidence>
<dbReference type="OrthoDB" id="9804645at2"/>
<dbReference type="GO" id="GO:0005886">
    <property type="term" value="C:plasma membrane"/>
    <property type="evidence" value="ECO:0007669"/>
    <property type="project" value="UniProtKB-SubCell"/>
</dbReference>
<organism evidence="18 19">
    <name type="scientific">Oceanibaculum pacificum</name>
    <dbReference type="NCBI Taxonomy" id="580166"/>
    <lineage>
        <taxon>Bacteria</taxon>
        <taxon>Pseudomonadati</taxon>
        <taxon>Pseudomonadota</taxon>
        <taxon>Alphaproteobacteria</taxon>
        <taxon>Rhodospirillales</taxon>
        <taxon>Oceanibaculaceae</taxon>
        <taxon>Oceanibaculum</taxon>
    </lineage>
</organism>
<keyword evidence="8 15" id="KW-0812">Transmembrane</keyword>
<evidence type="ECO:0000256" key="14">
    <source>
        <dbReference type="ARBA" id="ARBA00023136"/>
    </source>
</evidence>
<dbReference type="Gene3D" id="3.30.565.10">
    <property type="entry name" value="Histidine kinase-like ATPase, C-terminal domain"/>
    <property type="match status" value="1"/>
</dbReference>
<evidence type="ECO:0000256" key="10">
    <source>
        <dbReference type="ARBA" id="ARBA00022777"/>
    </source>
</evidence>
<dbReference type="InterPro" id="IPR004358">
    <property type="entry name" value="Sig_transdc_His_kin-like_C"/>
</dbReference>
<dbReference type="CDD" id="cd00082">
    <property type="entry name" value="HisKA"/>
    <property type="match status" value="1"/>
</dbReference>
<dbReference type="PRINTS" id="PR00344">
    <property type="entry name" value="BCTRLSENSOR"/>
</dbReference>
<dbReference type="InterPro" id="IPR003660">
    <property type="entry name" value="HAMP_dom"/>
</dbReference>
<comment type="catalytic activity">
    <reaction evidence="1">
        <text>ATP + protein L-histidine = ADP + protein N-phospho-L-histidine.</text>
        <dbReference type="EC" id="2.7.13.3"/>
    </reaction>
</comment>
<keyword evidence="7" id="KW-0808">Transferase</keyword>
<accession>A0A154W8B1</accession>
<gene>
    <name evidence="18" type="ORF">AUP43_06605</name>
</gene>
<evidence type="ECO:0000256" key="8">
    <source>
        <dbReference type="ARBA" id="ARBA00022692"/>
    </source>
</evidence>
<dbReference type="SUPFAM" id="SSF158472">
    <property type="entry name" value="HAMP domain-like"/>
    <property type="match status" value="1"/>
</dbReference>
<evidence type="ECO:0000256" key="2">
    <source>
        <dbReference type="ARBA" id="ARBA00004429"/>
    </source>
</evidence>
<dbReference type="RefSeq" id="WP_067554464.1">
    <property type="nucleotide sequence ID" value="NZ_LPXN01000095.1"/>
</dbReference>
<dbReference type="Proteomes" id="UP000076400">
    <property type="component" value="Unassembled WGS sequence"/>
</dbReference>
<dbReference type="PANTHER" id="PTHR44936">
    <property type="entry name" value="SENSOR PROTEIN CREC"/>
    <property type="match status" value="1"/>
</dbReference>
<keyword evidence="12 15" id="KW-1133">Transmembrane helix</keyword>
<evidence type="ECO:0000256" key="5">
    <source>
        <dbReference type="ARBA" id="ARBA00022519"/>
    </source>
</evidence>
<evidence type="ECO:0000256" key="4">
    <source>
        <dbReference type="ARBA" id="ARBA00022475"/>
    </source>
</evidence>
<keyword evidence="9" id="KW-0547">Nucleotide-binding</keyword>
<keyword evidence="5" id="KW-0997">Cell inner membrane</keyword>
<keyword evidence="4" id="KW-1003">Cell membrane</keyword>
<dbReference type="SMART" id="SM00387">
    <property type="entry name" value="HATPase_c"/>
    <property type="match status" value="1"/>
</dbReference>
<evidence type="ECO:0000256" key="3">
    <source>
        <dbReference type="ARBA" id="ARBA00012438"/>
    </source>
</evidence>
<dbReference type="PROSITE" id="PS50109">
    <property type="entry name" value="HIS_KIN"/>
    <property type="match status" value="1"/>
</dbReference>
<dbReference type="GO" id="GO:0005524">
    <property type="term" value="F:ATP binding"/>
    <property type="evidence" value="ECO:0007669"/>
    <property type="project" value="UniProtKB-KW"/>
</dbReference>
<dbReference type="AlphaFoldDB" id="A0A154W8B1"/>
<dbReference type="InterPro" id="IPR036890">
    <property type="entry name" value="HATPase_C_sf"/>
</dbReference>
<dbReference type="Pfam" id="PF02518">
    <property type="entry name" value="HATPase_c"/>
    <property type="match status" value="1"/>
</dbReference>
<protein>
    <recommendedName>
        <fullName evidence="3">histidine kinase</fullName>
        <ecNumber evidence="3">2.7.13.3</ecNumber>
    </recommendedName>
</protein>
<dbReference type="Pfam" id="PF00512">
    <property type="entry name" value="HisKA"/>
    <property type="match status" value="1"/>
</dbReference>
<keyword evidence="10 18" id="KW-0418">Kinase</keyword>
<dbReference type="PANTHER" id="PTHR44936:SF5">
    <property type="entry name" value="SENSOR HISTIDINE KINASE ENVZ"/>
    <property type="match status" value="1"/>
</dbReference>
<evidence type="ECO:0000313" key="18">
    <source>
        <dbReference type="EMBL" id="KZD09715.1"/>
    </source>
</evidence>
<evidence type="ECO:0000256" key="13">
    <source>
        <dbReference type="ARBA" id="ARBA00023012"/>
    </source>
</evidence>
<sequence length="499" mass="55011">MRLLWERSIWNRSLAGQLVGFMLVALILSQGISFLVYYDEHGQTLRDTLKEEFLVRSASAARLLETTPPAYHADVLKAVDTIYSRFWVTDRMPEDVTAWKQSAWRRLKDRDPEKEPISEAIAVALADRQECSAKSDSCWDSLSDNEWPLDRSARFVRLDNAFGVGLVVQLDGGTWLNAAMAKSQKPVWMSQSALSLAISAALVSLIAILAARRIGRPMNRLAQAAEAFGRGEASARLPEDGPEDIRRTTEAFNRMQERLRRFVNDRTGMLAAIGHDLRTPITSLRLRAEFITDLEMRDKILATLDEMQAMTEATLAFAREEAGGEETRLVDLAALTESLCSDLADLDWDVTFADSDRIPYRCRPASLRRAIRNLIENAIRYGERARVAMAVSEEHIEIAVDDDGSGIPAADFERVFAPFFRLEESRSRETGGVGLGLSVARTIARSHGGDVVLENRPGGGFRAAIRLPQAPASGTMPAAAGTPAVATIQGPPARVASQS</sequence>
<comment type="subcellular location">
    <subcellularLocation>
        <location evidence="2">Cell inner membrane</location>
        <topology evidence="2">Multi-pass membrane protein</topology>
    </subcellularLocation>
</comment>
<dbReference type="EMBL" id="LPXN01000095">
    <property type="protein sequence ID" value="KZD09715.1"/>
    <property type="molecule type" value="Genomic_DNA"/>
</dbReference>
<dbReference type="InterPro" id="IPR003594">
    <property type="entry name" value="HATPase_dom"/>
</dbReference>
<dbReference type="CDD" id="cd00075">
    <property type="entry name" value="HATPase"/>
    <property type="match status" value="1"/>
</dbReference>
<comment type="caution">
    <text evidence="18">The sequence shown here is derived from an EMBL/GenBank/DDBJ whole genome shotgun (WGS) entry which is preliminary data.</text>
</comment>
<evidence type="ECO:0000256" key="7">
    <source>
        <dbReference type="ARBA" id="ARBA00022679"/>
    </source>
</evidence>
<dbReference type="SUPFAM" id="SSF55874">
    <property type="entry name" value="ATPase domain of HSP90 chaperone/DNA topoisomerase II/histidine kinase"/>
    <property type="match status" value="1"/>
</dbReference>